<organism evidence="2 3">
    <name type="scientific">Acrasis kona</name>
    <dbReference type="NCBI Taxonomy" id="1008807"/>
    <lineage>
        <taxon>Eukaryota</taxon>
        <taxon>Discoba</taxon>
        <taxon>Heterolobosea</taxon>
        <taxon>Tetramitia</taxon>
        <taxon>Eutetramitia</taxon>
        <taxon>Acrasidae</taxon>
        <taxon>Acrasis</taxon>
    </lineage>
</organism>
<dbReference type="PANTHER" id="PTHR34496:SF10">
    <property type="entry name" value="GLCNAC TRANSFERASE"/>
    <property type="match status" value="1"/>
</dbReference>
<dbReference type="AlphaFoldDB" id="A0AAW2YPX8"/>
<keyword evidence="3" id="KW-1185">Reference proteome</keyword>
<dbReference type="Gene3D" id="3.90.550.10">
    <property type="entry name" value="Spore Coat Polysaccharide Biosynthesis Protein SpsA, Chain A"/>
    <property type="match status" value="1"/>
</dbReference>
<gene>
    <name evidence="2" type="ORF">AKO1_007868</name>
</gene>
<keyword evidence="1" id="KW-0472">Membrane</keyword>
<dbReference type="InterPro" id="IPR029044">
    <property type="entry name" value="Nucleotide-diphossugar_trans"/>
</dbReference>
<dbReference type="SUPFAM" id="SSF53448">
    <property type="entry name" value="Nucleotide-diphospho-sugar transferases"/>
    <property type="match status" value="1"/>
</dbReference>
<keyword evidence="1" id="KW-0812">Transmembrane</keyword>
<accession>A0AAW2YPX8</accession>
<feature type="transmembrane region" description="Helical" evidence="1">
    <location>
        <begin position="7"/>
        <end position="32"/>
    </location>
</feature>
<evidence type="ECO:0000313" key="2">
    <source>
        <dbReference type="EMBL" id="KAL0478978.1"/>
    </source>
</evidence>
<dbReference type="Proteomes" id="UP001431209">
    <property type="component" value="Unassembled WGS sequence"/>
</dbReference>
<sequence length="420" mass="49124">MSRRRTFLFFLTGCTTVAMMLFYLFMMTSLIVSRPSSTSSNLIHKESPLELEHNVIAVTLDNKKSKKVHTNTKKKKTFNEVAAKTKRETIFVSIASYRDAHCPQTLFDLVKNAEFIDRIYVGIVQQNAIVDPDCVSISNIDNMSDTTDLERFVSFRKHIKVLRVLDTQAKGPVWAREKITSQLYDGQDFVFQIDSHSKFVPNWDTILINNYKQLPKKSVITHYPSDYDHKRNAFPKNWETDVARICTGFYNDDKILQPKAAVENNEKHDPLNKSLFIAAGMAFYPGEAHKVVPLDPHLPHLFHGEELSFSIRMIAHGYRFYSPAHNVVFHYYYRKKFPKFWDTAEKDPNYKRDNRRSIQRVRYMLGLIKKNKVEEPEKTLIEMDKYGINWNDPEQDANVKQYYKEFQIDMSKKKVGDFCV</sequence>
<evidence type="ECO:0000256" key="1">
    <source>
        <dbReference type="SAM" id="Phobius"/>
    </source>
</evidence>
<protein>
    <submittedName>
        <fullName evidence="2">Uncharacterized protein</fullName>
    </submittedName>
</protein>
<comment type="caution">
    <text evidence="2">The sequence shown here is derived from an EMBL/GenBank/DDBJ whole genome shotgun (WGS) entry which is preliminary data.</text>
</comment>
<reference evidence="2 3" key="1">
    <citation type="submission" date="2024-03" db="EMBL/GenBank/DDBJ databases">
        <title>The Acrasis kona genome and developmental transcriptomes reveal deep origins of eukaryotic multicellular pathways.</title>
        <authorList>
            <person name="Sheikh S."/>
            <person name="Fu C.-J."/>
            <person name="Brown M.W."/>
            <person name="Baldauf S.L."/>
        </authorList>
    </citation>
    <scope>NUCLEOTIDE SEQUENCE [LARGE SCALE GENOMIC DNA]</scope>
    <source>
        <strain evidence="2 3">ATCC MYA-3509</strain>
    </source>
</reference>
<proteinExistence type="predicted"/>
<keyword evidence="1" id="KW-1133">Transmembrane helix</keyword>
<dbReference type="EMBL" id="JAOPGA020000489">
    <property type="protein sequence ID" value="KAL0478978.1"/>
    <property type="molecule type" value="Genomic_DNA"/>
</dbReference>
<dbReference type="Pfam" id="PF11397">
    <property type="entry name" value="GlcNAc"/>
    <property type="match status" value="2"/>
</dbReference>
<dbReference type="InterPro" id="IPR021067">
    <property type="entry name" value="Glycosyltransferase"/>
</dbReference>
<evidence type="ECO:0000313" key="3">
    <source>
        <dbReference type="Proteomes" id="UP001431209"/>
    </source>
</evidence>
<dbReference type="PANTHER" id="PTHR34496">
    <property type="entry name" value="GLCNAC TRANSFERASE-RELATED"/>
    <property type="match status" value="1"/>
</dbReference>
<name>A0AAW2YPX8_9EUKA</name>